<dbReference type="AlphaFoldDB" id="A0A0F7PDA5"/>
<dbReference type="KEGG" id="hsf:HLASA_1651"/>
<reference evidence="7" key="2">
    <citation type="submission" date="2015-05" db="EMBL/GenBank/DDBJ databases">
        <title>Complete genome sequence of Halanaeroarchaeum sulfurireducens type strain M27-SA2, a sulfate-reducer haloarchaeon from marine anoxic lake Medee.</title>
        <authorList>
            <person name="Messina E."/>
            <person name="Kublanov I.V."/>
            <person name="Toshchakov S."/>
            <person name="Arcadi E."/>
            <person name="La Spada G."/>
            <person name="La Cono V."/>
            <person name="Yakimov M.M."/>
        </authorList>
    </citation>
    <scope>NUCLEOTIDE SEQUENCE [LARGE SCALE GENOMIC DNA]</scope>
    <source>
        <strain evidence="7">M27-SA2</strain>
    </source>
</reference>
<evidence type="ECO:0000313" key="7">
    <source>
        <dbReference type="Proteomes" id="UP000060390"/>
    </source>
</evidence>
<keyword evidence="2 5" id="KW-0808">Transferase</keyword>
<keyword evidence="8" id="KW-1185">Reference proteome</keyword>
<dbReference type="Gene3D" id="3.40.50.150">
    <property type="entry name" value="Vaccinia Virus protein VP39"/>
    <property type="match status" value="1"/>
</dbReference>
<organism evidence="5 8">
    <name type="scientific">Halanaeroarchaeum sulfurireducens</name>
    <dbReference type="NCBI Taxonomy" id="1604004"/>
    <lineage>
        <taxon>Archaea</taxon>
        <taxon>Methanobacteriati</taxon>
        <taxon>Methanobacteriota</taxon>
        <taxon>Stenosarchaea group</taxon>
        <taxon>Halobacteria</taxon>
        <taxon>Halobacteriales</taxon>
        <taxon>Halobacteriaceae</taxon>
        <taxon>Halanaeroarchaeum</taxon>
    </lineage>
</organism>
<dbReference type="KEGG" id="hsu:HLASF_1664"/>
<dbReference type="OrthoDB" id="27149at2157"/>
<dbReference type="Pfam" id="PF13649">
    <property type="entry name" value="Methyltransf_25"/>
    <property type="match status" value="1"/>
</dbReference>
<dbReference type="InterPro" id="IPR004557">
    <property type="entry name" value="PrmC-related"/>
</dbReference>
<dbReference type="NCBIfam" id="TIGR00537">
    <property type="entry name" value="hemK_rel_arch"/>
    <property type="match status" value="1"/>
</dbReference>
<feature type="domain" description="Methyltransferase" evidence="4">
    <location>
        <begin position="38"/>
        <end position="105"/>
    </location>
</feature>
<proteinExistence type="predicted"/>
<gene>
    <name evidence="6" type="ORF">HLASA_1651</name>
    <name evidence="5" type="ORF">HLASF_1664</name>
</gene>
<reference evidence="5 8" key="1">
    <citation type="journal article" date="2015" name="ISME J.">
        <title>Elemental sulfur and acetate can support life of a novel strictly anaerobic haloarchaeon.</title>
        <authorList>
            <person name="Sorokin D.Y."/>
            <person name="Kublanov I.V."/>
            <person name="Gavrilov S.N."/>
            <person name="Rojo D."/>
            <person name="Roman P."/>
            <person name="Golyshin P.N."/>
            <person name="Slepak V.Z."/>
            <person name="Smedile F."/>
            <person name="Ferrer M."/>
            <person name="Messina E."/>
            <person name="La Cono V."/>
            <person name="Yakimov M.M."/>
        </authorList>
    </citation>
    <scope>NUCLEOTIDE SEQUENCE [LARGE SCALE GENOMIC DNA]</scope>
    <source>
        <strain evidence="5 8">HSR2</strain>
    </source>
</reference>
<dbReference type="InterPro" id="IPR029063">
    <property type="entry name" value="SAM-dependent_MTases_sf"/>
</dbReference>
<dbReference type="SUPFAM" id="SSF53335">
    <property type="entry name" value="S-adenosyl-L-methionine-dependent methyltransferases"/>
    <property type="match status" value="1"/>
</dbReference>
<dbReference type="RefSeq" id="WP_050048826.1">
    <property type="nucleotide sequence ID" value="NZ_CP008874.1"/>
</dbReference>
<evidence type="ECO:0000256" key="2">
    <source>
        <dbReference type="ARBA" id="ARBA00022679"/>
    </source>
</evidence>
<evidence type="ECO:0000313" key="5">
    <source>
        <dbReference type="EMBL" id="AKH98140.1"/>
    </source>
</evidence>
<evidence type="ECO:0000259" key="4">
    <source>
        <dbReference type="Pfam" id="PF13649"/>
    </source>
</evidence>
<accession>A0A0F7PDA5</accession>
<dbReference type="InterPro" id="IPR041698">
    <property type="entry name" value="Methyltransf_25"/>
</dbReference>
<protein>
    <submittedName>
        <fullName evidence="5">Methyltransferase</fullName>
    </submittedName>
</protein>
<keyword evidence="3" id="KW-0949">S-adenosyl-L-methionine</keyword>
<dbReference type="EMBL" id="CP011564">
    <property type="protein sequence ID" value="ALG82534.1"/>
    <property type="molecule type" value="Genomic_DNA"/>
</dbReference>
<dbReference type="HOGENOM" id="CLU_018398_6_2_2"/>
<evidence type="ECO:0000313" key="8">
    <source>
        <dbReference type="Proteomes" id="UP000069906"/>
    </source>
</evidence>
<evidence type="ECO:0000256" key="1">
    <source>
        <dbReference type="ARBA" id="ARBA00022603"/>
    </source>
</evidence>
<dbReference type="PANTHER" id="PTHR45875:SF1">
    <property type="entry name" value="METHYLTRANSFERASE N6AMT1"/>
    <property type="match status" value="1"/>
</dbReference>
<evidence type="ECO:0000256" key="3">
    <source>
        <dbReference type="ARBA" id="ARBA00022691"/>
    </source>
</evidence>
<dbReference type="EMBL" id="CP008874">
    <property type="protein sequence ID" value="AKH98140.1"/>
    <property type="molecule type" value="Genomic_DNA"/>
</dbReference>
<dbReference type="GO" id="GO:0008276">
    <property type="term" value="F:protein methyltransferase activity"/>
    <property type="evidence" value="ECO:0007669"/>
    <property type="project" value="TreeGrafter"/>
</dbReference>
<keyword evidence="1 5" id="KW-0489">Methyltransferase</keyword>
<dbReference type="NCBIfam" id="NF011527">
    <property type="entry name" value="PRK14968.1-1"/>
    <property type="match status" value="1"/>
</dbReference>
<dbReference type="Proteomes" id="UP000069906">
    <property type="component" value="Chromosome"/>
</dbReference>
<evidence type="ECO:0000313" key="6">
    <source>
        <dbReference type="EMBL" id="ALG82534.1"/>
    </source>
</evidence>
<name>A0A0F7PDA5_9EURY</name>
<dbReference type="GO" id="GO:0032259">
    <property type="term" value="P:methylation"/>
    <property type="evidence" value="ECO:0007669"/>
    <property type="project" value="UniProtKB-KW"/>
</dbReference>
<dbReference type="Proteomes" id="UP000060390">
    <property type="component" value="Chromosome"/>
</dbReference>
<dbReference type="CDD" id="cd02440">
    <property type="entry name" value="AdoMet_MTases"/>
    <property type="match status" value="1"/>
</dbReference>
<dbReference type="GO" id="GO:0035657">
    <property type="term" value="C:eRF1 methyltransferase complex"/>
    <property type="evidence" value="ECO:0007669"/>
    <property type="project" value="TreeGrafter"/>
</dbReference>
<reference evidence="6 7" key="3">
    <citation type="journal article" date="2016" name="Stand. Genomic Sci.">
        <title>Complete genome sequence of 'Halanaeroarchaeum sulfurireducens' M27-SA2, a sulfur-reducing and acetate-oxidizing haloarchaeon from the deep-sea hypersaline anoxic lake Medee.</title>
        <authorList>
            <person name="Messina E."/>
            <person name="Sorokin D.Y."/>
            <person name="Kublanov I.V."/>
            <person name="Toshchakov S."/>
            <person name="Lopatina A."/>
            <person name="Arcadi E."/>
            <person name="Smedile F."/>
            <person name="La Spada G."/>
            <person name="La Cono V."/>
            <person name="Yakimov M.M."/>
        </authorList>
    </citation>
    <scope>NUCLEOTIDE SEQUENCE [LARGE SCALE GENOMIC DNA]</scope>
    <source>
        <strain evidence="6 7">M27-SA2</strain>
    </source>
</reference>
<dbReference type="GeneID" id="26010987"/>
<dbReference type="InterPro" id="IPR052190">
    <property type="entry name" value="Euk-Arch_PrmC-MTase"/>
</dbReference>
<dbReference type="PANTHER" id="PTHR45875">
    <property type="entry name" value="METHYLTRANSFERASE N6AMT1"/>
    <property type="match status" value="1"/>
</dbReference>
<dbReference type="STRING" id="1604004.HLASA_1651"/>
<sequence>MTDLAERRGVETELYEPAEDSALLAGAAVDGVDAEDRVLDVGTGSGYVAARVRAETGAHVVGSDVNPHACRRAAEAGVETVRADLVSPFRAAVFDVVTFNPPYLPADEDAARDDWVEVALTGGTSGRAVVDPFLDKVGRVLRPDGTVFLLVSSLTGIEAVVQRAGERGFSSVVVAETSFPYETLVVLKLVR</sequence>
<dbReference type="GO" id="GO:0008757">
    <property type="term" value="F:S-adenosylmethionine-dependent methyltransferase activity"/>
    <property type="evidence" value="ECO:0007669"/>
    <property type="project" value="TreeGrafter"/>
</dbReference>